<comment type="caution">
    <text evidence="1">The sequence shown here is derived from an EMBL/GenBank/DDBJ whole genome shotgun (WGS) entry which is preliminary data.</text>
</comment>
<organism evidence="1 2">
    <name type="scientific">Cyclotella atomus</name>
    <dbReference type="NCBI Taxonomy" id="382360"/>
    <lineage>
        <taxon>Eukaryota</taxon>
        <taxon>Sar</taxon>
        <taxon>Stramenopiles</taxon>
        <taxon>Ochrophyta</taxon>
        <taxon>Bacillariophyta</taxon>
        <taxon>Coscinodiscophyceae</taxon>
        <taxon>Thalassiosirophycidae</taxon>
        <taxon>Stephanodiscales</taxon>
        <taxon>Stephanodiscaceae</taxon>
        <taxon>Cyclotella</taxon>
    </lineage>
</organism>
<reference evidence="1 2" key="1">
    <citation type="submission" date="2024-10" db="EMBL/GenBank/DDBJ databases">
        <title>Updated reference genomes for cyclostephanoid diatoms.</title>
        <authorList>
            <person name="Roberts W.R."/>
            <person name="Alverson A.J."/>
        </authorList>
    </citation>
    <scope>NUCLEOTIDE SEQUENCE [LARGE SCALE GENOMIC DNA]</scope>
    <source>
        <strain evidence="1 2">AJA010-31</strain>
    </source>
</reference>
<dbReference type="EMBL" id="JALLPJ020000796">
    <property type="protein sequence ID" value="KAL3782719.1"/>
    <property type="molecule type" value="Genomic_DNA"/>
</dbReference>
<protein>
    <submittedName>
        <fullName evidence="1">Uncharacterized protein</fullName>
    </submittedName>
</protein>
<gene>
    <name evidence="1" type="ORF">ACHAWO_008300</name>
</gene>
<keyword evidence="2" id="KW-1185">Reference proteome</keyword>
<dbReference type="AlphaFoldDB" id="A0ABD3P4N7"/>
<proteinExistence type="predicted"/>
<evidence type="ECO:0000313" key="1">
    <source>
        <dbReference type="EMBL" id="KAL3782719.1"/>
    </source>
</evidence>
<accession>A0ABD3P4N7</accession>
<evidence type="ECO:0000313" key="2">
    <source>
        <dbReference type="Proteomes" id="UP001530400"/>
    </source>
</evidence>
<sequence>MQLRQKDQPSKKRRCDGAVKGLHESSNCKSIWAQFSSCIDEDLTVLPPEDMNHGKALSRVVFYSLHRHHKSMGLKLTQITNELIRQKASRCIVRTDNKSMKTMYSSGVRIDAFQNDVLYLAKNLVPYDIEHGNFTRDFHRREEYRAASCSNQCKDQVLYLDFKPDLLKENENSKSYDYFGELQSAINDFEVPDASVMPRFGSPNVTAVVGNGNEVKEFECRSTRLSAVSKKLDEMISAGSEK</sequence>
<name>A0ABD3P4N7_9STRA</name>
<dbReference type="Proteomes" id="UP001530400">
    <property type="component" value="Unassembled WGS sequence"/>
</dbReference>